<feature type="transmembrane region" description="Helical" evidence="7">
    <location>
        <begin position="100"/>
        <end position="125"/>
    </location>
</feature>
<keyword evidence="3 7" id="KW-0812">Transmembrane</keyword>
<dbReference type="PROSITE" id="PS50850">
    <property type="entry name" value="MFS"/>
    <property type="match status" value="1"/>
</dbReference>
<keyword evidence="4 7" id="KW-1133">Transmembrane helix</keyword>
<dbReference type="Gene3D" id="1.20.1720.10">
    <property type="entry name" value="Multidrug resistance protein D"/>
    <property type="match status" value="1"/>
</dbReference>
<keyword evidence="10" id="KW-1185">Reference proteome</keyword>
<evidence type="ECO:0000256" key="7">
    <source>
        <dbReference type="SAM" id="Phobius"/>
    </source>
</evidence>
<evidence type="ECO:0000259" key="8">
    <source>
        <dbReference type="PROSITE" id="PS50850"/>
    </source>
</evidence>
<dbReference type="InterPro" id="IPR036259">
    <property type="entry name" value="MFS_trans_sf"/>
</dbReference>
<dbReference type="EMBL" id="NCSJ02000475">
    <property type="protein sequence ID" value="RFU24275.1"/>
    <property type="molecule type" value="Genomic_DNA"/>
</dbReference>
<evidence type="ECO:0000256" key="4">
    <source>
        <dbReference type="ARBA" id="ARBA00022989"/>
    </source>
</evidence>
<dbReference type="Proteomes" id="UP000258309">
    <property type="component" value="Unassembled WGS sequence"/>
</dbReference>
<reference evidence="9 10" key="1">
    <citation type="submission" date="2018-05" db="EMBL/GenBank/DDBJ databases">
        <title>Draft genome sequence of Scytalidium lignicola DSM 105466, a ubiquitous saprotrophic fungus.</title>
        <authorList>
            <person name="Buettner E."/>
            <person name="Gebauer A.M."/>
            <person name="Hofrichter M."/>
            <person name="Liers C."/>
            <person name="Kellner H."/>
        </authorList>
    </citation>
    <scope>NUCLEOTIDE SEQUENCE [LARGE SCALE GENOMIC DNA]</scope>
    <source>
        <strain evidence="9 10">DSM 105466</strain>
    </source>
</reference>
<feature type="transmembrane region" description="Helical" evidence="7">
    <location>
        <begin position="338"/>
        <end position="356"/>
    </location>
</feature>
<sequence length="688" mass="73846">MAEQDTMEPPNNIEKQGDINEKMDEASTPVEEKSPAAAEDELEYITGFKLAAVVASCTLAGFLMLLDTSIVATWAFMFFLGIFELGSLLCGVAVSSTMLIVGRAVAGIGGAGLLNGGLTIIRVCVPPEKSAAYLGILMGCIQLGILLGPLIGGALTQYTTWRWCFYINLPPGGLVALALFLAPIPDRRSKSQIKKGLSAILDSFDLPGFAIFAGAAIMFLLAVEWGGNTYSWNSSTIIGLFCGSGVTLLVFIAWEYRRGDTAMIPLSIVKQRIVWSSCVTYFFFNANLLVTPFYMAIYFQAVRGVSPTLSGVYLLPAVISQVILAMVSGVLVTRWGYYLPWAVASGALAAVGTGLLSTLKPHSSTVKWVFYQIIAAGGRGCGLQMPIVAVQNLLPPETVGLGLAAVVFSQGFGPALFLSFAETLFTSSLKHEIPDLAPGVSTEAVIDVGASGFRKIVPVASLKGVIQAYDHSFRNVFYLITGAALAVFLAAFGMGWKSVKKQAPKAAEEAAEWLRTRDIHVPLYFGIITSATYKVFNTTNCGKFLSVDFGFLPEKSTKFFELLKSFDYTLPARLSLASSIRYNATAGSSVGVKKTDVPTLKDYFKKVNSFYQSNPGVQGLSTTIQRFPNNAVLAGGGNLTSYPDINREIIAHLCSSTSTTSLIPLLTIMSLTATRVQWYGIQKTASRS</sequence>
<dbReference type="FunFam" id="1.20.1250.20:FF:000196">
    <property type="entry name" value="MFS toxin efflux pump (AflT)"/>
    <property type="match status" value="1"/>
</dbReference>
<accession>A0A3E2GSW8</accession>
<feature type="non-terminal residue" evidence="9">
    <location>
        <position position="1"/>
    </location>
</feature>
<feature type="compositionally biased region" description="Basic and acidic residues" evidence="6">
    <location>
        <begin position="15"/>
        <end position="33"/>
    </location>
</feature>
<dbReference type="Pfam" id="PF07690">
    <property type="entry name" value="MFS_1"/>
    <property type="match status" value="1"/>
</dbReference>
<feature type="transmembrane region" description="Helical" evidence="7">
    <location>
        <begin position="274"/>
        <end position="299"/>
    </location>
</feature>
<dbReference type="InterPro" id="IPR020846">
    <property type="entry name" value="MFS_dom"/>
</dbReference>
<feature type="transmembrane region" description="Helical" evidence="7">
    <location>
        <begin position="235"/>
        <end position="254"/>
    </location>
</feature>
<dbReference type="GO" id="GO:0005886">
    <property type="term" value="C:plasma membrane"/>
    <property type="evidence" value="ECO:0007669"/>
    <property type="project" value="TreeGrafter"/>
</dbReference>
<evidence type="ECO:0000256" key="5">
    <source>
        <dbReference type="ARBA" id="ARBA00023136"/>
    </source>
</evidence>
<feature type="transmembrane region" description="Helical" evidence="7">
    <location>
        <begin position="73"/>
        <end position="94"/>
    </location>
</feature>
<feature type="domain" description="Major facilitator superfamily (MFS) profile" evidence="8">
    <location>
        <begin position="1"/>
        <end position="499"/>
    </location>
</feature>
<evidence type="ECO:0000313" key="9">
    <source>
        <dbReference type="EMBL" id="RFU24275.1"/>
    </source>
</evidence>
<evidence type="ECO:0000256" key="6">
    <source>
        <dbReference type="SAM" id="MobiDB-lite"/>
    </source>
</evidence>
<gene>
    <name evidence="9" type="ORF">B7463_g12062</name>
</gene>
<dbReference type="OrthoDB" id="10021397at2759"/>
<comment type="caution">
    <text evidence="9">The sequence shown here is derived from an EMBL/GenBank/DDBJ whole genome shotgun (WGS) entry which is preliminary data.</text>
</comment>
<feature type="transmembrane region" description="Helical" evidence="7">
    <location>
        <begin position="204"/>
        <end position="223"/>
    </location>
</feature>
<evidence type="ECO:0000256" key="1">
    <source>
        <dbReference type="ARBA" id="ARBA00004141"/>
    </source>
</evidence>
<feature type="transmembrane region" description="Helical" evidence="7">
    <location>
        <begin position="401"/>
        <end position="421"/>
    </location>
</feature>
<protein>
    <recommendedName>
        <fullName evidence="8">Major facilitator superfamily (MFS) profile domain-containing protein</fullName>
    </recommendedName>
</protein>
<dbReference type="GO" id="GO:0022857">
    <property type="term" value="F:transmembrane transporter activity"/>
    <property type="evidence" value="ECO:0007669"/>
    <property type="project" value="InterPro"/>
</dbReference>
<feature type="transmembrane region" description="Helical" evidence="7">
    <location>
        <begin position="44"/>
        <end position="66"/>
    </location>
</feature>
<proteinExistence type="inferred from homology"/>
<feature type="transmembrane region" description="Helical" evidence="7">
    <location>
        <begin position="132"/>
        <end position="151"/>
    </location>
</feature>
<feature type="transmembrane region" description="Helical" evidence="7">
    <location>
        <begin position="163"/>
        <end position="184"/>
    </location>
</feature>
<feature type="non-terminal residue" evidence="9">
    <location>
        <position position="688"/>
    </location>
</feature>
<keyword evidence="5 7" id="KW-0472">Membrane</keyword>
<organism evidence="9 10">
    <name type="scientific">Scytalidium lignicola</name>
    <name type="common">Hyphomycete</name>
    <dbReference type="NCBI Taxonomy" id="5539"/>
    <lineage>
        <taxon>Eukaryota</taxon>
        <taxon>Fungi</taxon>
        <taxon>Dikarya</taxon>
        <taxon>Ascomycota</taxon>
        <taxon>Pezizomycotina</taxon>
        <taxon>Leotiomycetes</taxon>
        <taxon>Leotiomycetes incertae sedis</taxon>
        <taxon>Scytalidium</taxon>
    </lineage>
</organism>
<dbReference type="SUPFAM" id="SSF103473">
    <property type="entry name" value="MFS general substrate transporter"/>
    <property type="match status" value="1"/>
</dbReference>
<dbReference type="Gene3D" id="1.20.1250.20">
    <property type="entry name" value="MFS general substrate transporter like domains"/>
    <property type="match status" value="1"/>
</dbReference>
<evidence type="ECO:0000313" key="10">
    <source>
        <dbReference type="Proteomes" id="UP000258309"/>
    </source>
</evidence>
<comment type="similarity">
    <text evidence="2">Belongs to the major facilitator superfamily. TCR/Tet family.</text>
</comment>
<evidence type="ECO:0000256" key="3">
    <source>
        <dbReference type="ARBA" id="ARBA00022692"/>
    </source>
</evidence>
<comment type="subcellular location">
    <subcellularLocation>
        <location evidence="1">Membrane</location>
        <topology evidence="1">Multi-pass membrane protein</topology>
    </subcellularLocation>
</comment>
<name>A0A3E2GSW8_SCYLI</name>
<feature type="transmembrane region" description="Helical" evidence="7">
    <location>
        <begin position="476"/>
        <end position="496"/>
    </location>
</feature>
<feature type="transmembrane region" description="Helical" evidence="7">
    <location>
        <begin position="311"/>
        <end position="331"/>
    </location>
</feature>
<dbReference type="PANTHER" id="PTHR23501:SF193">
    <property type="entry name" value="MULTIDRUG TRANSPORTER, PUTATIVE (AFU_ORTHOLOGUE AFUA_8G00940)-RELATED"/>
    <property type="match status" value="1"/>
</dbReference>
<dbReference type="InterPro" id="IPR011701">
    <property type="entry name" value="MFS"/>
</dbReference>
<dbReference type="OMA" id="MFLLAVE"/>
<dbReference type="PANTHER" id="PTHR23501">
    <property type="entry name" value="MAJOR FACILITATOR SUPERFAMILY"/>
    <property type="match status" value="1"/>
</dbReference>
<evidence type="ECO:0000256" key="2">
    <source>
        <dbReference type="ARBA" id="ARBA00007520"/>
    </source>
</evidence>
<feature type="region of interest" description="Disordered" evidence="6">
    <location>
        <begin position="1"/>
        <end position="33"/>
    </location>
</feature>
<dbReference type="AlphaFoldDB" id="A0A3E2GSW8"/>